<dbReference type="Gene3D" id="3.30.420.10">
    <property type="entry name" value="Ribonuclease H-like superfamily/Ribonuclease H"/>
    <property type="match status" value="1"/>
</dbReference>
<evidence type="ECO:0000256" key="6">
    <source>
        <dbReference type="ARBA" id="ARBA00022722"/>
    </source>
</evidence>
<comment type="catalytic activity">
    <reaction evidence="1">
        <text>Endonucleolytic cleavage to 5'-phosphomonoester.</text>
        <dbReference type="EC" id="3.1.26.4"/>
    </reaction>
</comment>
<evidence type="ECO:0000256" key="4">
    <source>
        <dbReference type="ARBA" id="ARBA00011245"/>
    </source>
</evidence>
<dbReference type="EC" id="3.1.26.4" evidence="5"/>
<comment type="caution">
    <text evidence="12">The sequence shown here is derived from an EMBL/GenBank/DDBJ whole genome shotgun (WGS) entry which is preliminary data.</text>
</comment>
<dbReference type="GO" id="GO:0046872">
    <property type="term" value="F:metal ion binding"/>
    <property type="evidence" value="ECO:0007669"/>
    <property type="project" value="UniProtKB-KW"/>
</dbReference>
<sequence length="155" mass="17498">MNNTEYHVYTDGACSNNQAPGGQPGGWACVFVDGPHFSGADLATTNNRMEMTAVIQALQNTPKNSAVSIYSDSAYVINAFTQNWFKGWEQRQWRNAKGQPVENQDLWRQMLGLVTERRVQWIKVKGHSGNRYNEMADRLAVEAMRALMAQNNKVE</sequence>
<dbReference type="CDD" id="cd09278">
    <property type="entry name" value="RNase_HI_prokaryote_like"/>
    <property type="match status" value="1"/>
</dbReference>
<keyword evidence="6" id="KW-0540">Nuclease</keyword>
<dbReference type="InterPro" id="IPR002156">
    <property type="entry name" value="RNaseH_domain"/>
</dbReference>
<dbReference type="PROSITE" id="PS50879">
    <property type="entry name" value="RNASE_H_1"/>
    <property type="match status" value="1"/>
</dbReference>
<evidence type="ECO:0000256" key="7">
    <source>
        <dbReference type="ARBA" id="ARBA00022723"/>
    </source>
</evidence>
<dbReference type="AlphaFoldDB" id="A0A2T2XF81"/>
<evidence type="ECO:0000256" key="10">
    <source>
        <dbReference type="ARBA" id="ARBA00022842"/>
    </source>
</evidence>
<dbReference type="GO" id="GO:0004523">
    <property type="term" value="F:RNA-DNA hybrid ribonuclease activity"/>
    <property type="evidence" value="ECO:0007669"/>
    <property type="project" value="UniProtKB-EC"/>
</dbReference>
<reference evidence="12 13" key="1">
    <citation type="journal article" date="2014" name="BMC Genomics">
        <title>Comparison of environmental and isolate Sulfobacillus genomes reveals diverse carbon, sulfur, nitrogen, and hydrogen metabolisms.</title>
        <authorList>
            <person name="Justice N.B."/>
            <person name="Norman A."/>
            <person name="Brown C.T."/>
            <person name="Singh A."/>
            <person name="Thomas B.C."/>
            <person name="Banfield J.F."/>
        </authorList>
    </citation>
    <scope>NUCLEOTIDE SEQUENCE [LARGE SCALE GENOMIC DNA]</scope>
    <source>
        <strain evidence="12">AMDSBA4</strain>
    </source>
</reference>
<dbReference type="Pfam" id="PF00075">
    <property type="entry name" value="RNase_H"/>
    <property type="match status" value="1"/>
</dbReference>
<dbReference type="EMBL" id="PXYW01000026">
    <property type="protein sequence ID" value="PSR33137.1"/>
    <property type="molecule type" value="Genomic_DNA"/>
</dbReference>
<evidence type="ECO:0000256" key="8">
    <source>
        <dbReference type="ARBA" id="ARBA00022759"/>
    </source>
</evidence>
<dbReference type="InterPro" id="IPR012337">
    <property type="entry name" value="RNaseH-like_sf"/>
</dbReference>
<proteinExistence type="inferred from homology"/>
<evidence type="ECO:0000313" key="12">
    <source>
        <dbReference type="EMBL" id="PSR33137.1"/>
    </source>
</evidence>
<keyword evidence="9" id="KW-0378">Hydrolase</keyword>
<evidence type="ECO:0000259" key="11">
    <source>
        <dbReference type="PROSITE" id="PS50879"/>
    </source>
</evidence>
<comment type="cofactor">
    <cofactor evidence="2">
        <name>Mg(2+)</name>
        <dbReference type="ChEBI" id="CHEBI:18420"/>
    </cofactor>
</comment>
<gene>
    <name evidence="12" type="ORF">C7B46_11240</name>
</gene>
<dbReference type="Proteomes" id="UP000242972">
    <property type="component" value="Unassembled WGS sequence"/>
</dbReference>
<evidence type="ECO:0000313" key="13">
    <source>
        <dbReference type="Proteomes" id="UP000242972"/>
    </source>
</evidence>
<dbReference type="InterPro" id="IPR022892">
    <property type="entry name" value="RNaseHI"/>
</dbReference>
<feature type="domain" description="RNase H type-1" evidence="11">
    <location>
        <begin position="2"/>
        <end position="145"/>
    </location>
</feature>
<evidence type="ECO:0000256" key="3">
    <source>
        <dbReference type="ARBA" id="ARBA00005300"/>
    </source>
</evidence>
<name>A0A2T2XF81_9FIRM</name>
<keyword evidence="8" id="KW-0255">Endonuclease</keyword>
<dbReference type="InterPro" id="IPR036397">
    <property type="entry name" value="RNaseH_sf"/>
</dbReference>
<protein>
    <recommendedName>
        <fullName evidence="5">ribonuclease H</fullName>
        <ecNumber evidence="5">3.1.26.4</ecNumber>
    </recommendedName>
</protein>
<keyword evidence="7" id="KW-0479">Metal-binding</keyword>
<evidence type="ECO:0000256" key="1">
    <source>
        <dbReference type="ARBA" id="ARBA00000077"/>
    </source>
</evidence>
<dbReference type="PANTHER" id="PTHR10642">
    <property type="entry name" value="RIBONUCLEASE H1"/>
    <property type="match status" value="1"/>
</dbReference>
<evidence type="ECO:0000256" key="2">
    <source>
        <dbReference type="ARBA" id="ARBA00001946"/>
    </source>
</evidence>
<keyword evidence="10" id="KW-0460">Magnesium</keyword>
<organism evidence="12 13">
    <name type="scientific">Sulfobacillus benefaciens</name>
    <dbReference type="NCBI Taxonomy" id="453960"/>
    <lineage>
        <taxon>Bacteria</taxon>
        <taxon>Bacillati</taxon>
        <taxon>Bacillota</taxon>
        <taxon>Clostridia</taxon>
        <taxon>Eubacteriales</taxon>
        <taxon>Clostridiales Family XVII. Incertae Sedis</taxon>
        <taxon>Sulfobacillus</taxon>
    </lineage>
</organism>
<comment type="subunit">
    <text evidence="4">Monomer.</text>
</comment>
<dbReference type="GO" id="GO:0003676">
    <property type="term" value="F:nucleic acid binding"/>
    <property type="evidence" value="ECO:0007669"/>
    <property type="project" value="InterPro"/>
</dbReference>
<dbReference type="GO" id="GO:0043137">
    <property type="term" value="P:DNA replication, removal of RNA primer"/>
    <property type="evidence" value="ECO:0007669"/>
    <property type="project" value="TreeGrafter"/>
</dbReference>
<evidence type="ECO:0000256" key="5">
    <source>
        <dbReference type="ARBA" id="ARBA00012180"/>
    </source>
</evidence>
<dbReference type="PANTHER" id="PTHR10642:SF26">
    <property type="entry name" value="RIBONUCLEASE H1"/>
    <property type="match status" value="1"/>
</dbReference>
<evidence type="ECO:0000256" key="9">
    <source>
        <dbReference type="ARBA" id="ARBA00022801"/>
    </source>
</evidence>
<dbReference type="InterPro" id="IPR050092">
    <property type="entry name" value="RNase_H"/>
</dbReference>
<accession>A0A2T2XF81</accession>
<comment type="similarity">
    <text evidence="3">Belongs to the RNase H family.</text>
</comment>
<dbReference type="SUPFAM" id="SSF53098">
    <property type="entry name" value="Ribonuclease H-like"/>
    <property type="match status" value="1"/>
</dbReference>